<dbReference type="SUPFAM" id="SSF56059">
    <property type="entry name" value="Glutathione synthetase ATP-binding domain-like"/>
    <property type="match status" value="1"/>
</dbReference>
<dbReference type="InterPro" id="IPR013815">
    <property type="entry name" value="ATP_grasp_subdomain_1"/>
</dbReference>
<dbReference type="Gene3D" id="3.30.470.20">
    <property type="entry name" value="ATP-grasp fold, B domain"/>
    <property type="match status" value="1"/>
</dbReference>
<feature type="compositionally biased region" description="Low complexity" evidence="6">
    <location>
        <begin position="17"/>
        <end position="28"/>
    </location>
</feature>
<dbReference type="PRINTS" id="PR01368">
    <property type="entry name" value="SYNAPSIN"/>
</dbReference>
<protein>
    <recommendedName>
        <fullName evidence="7">ATP-grasp domain-containing protein</fullName>
    </recommendedName>
</protein>
<dbReference type="Pfam" id="PF02078">
    <property type="entry name" value="Synapsin"/>
    <property type="match status" value="1"/>
</dbReference>
<name>A0A1D1UTZ4_RAMVA</name>
<dbReference type="InterPro" id="IPR016185">
    <property type="entry name" value="PreATP-grasp_dom_sf"/>
</dbReference>
<proteinExistence type="inferred from homology"/>
<feature type="region of interest" description="Disordered" evidence="6">
    <location>
        <begin position="502"/>
        <end position="754"/>
    </location>
</feature>
<dbReference type="InterPro" id="IPR020897">
    <property type="entry name" value="Synapsin_pre-ATP-grasp_dom"/>
</dbReference>
<evidence type="ECO:0000256" key="3">
    <source>
        <dbReference type="ARBA" id="ARBA00023018"/>
    </source>
</evidence>
<feature type="compositionally biased region" description="Low complexity" evidence="6">
    <location>
        <begin position="96"/>
        <end position="119"/>
    </location>
</feature>
<keyword evidence="9" id="KW-1185">Reference proteome</keyword>
<dbReference type="GO" id="GO:0005524">
    <property type="term" value="F:ATP binding"/>
    <property type="evidence" value="ECO:0007669"/>
    <property type="project" value="UniProtKB-UniRule"/>
</dbReference>
<dbReference type="InterPro" id="IPR020898">
    <property type="entry name" value="Synapsin_ATP-bd_dom"/>
</dbReference>
<evidence type="ECO:0000256" key="5">
    <source>
        <dbReference type="PROSITE-ProRule" id="PRU00409"/>
    </source>
</evidence>
<feature type="compositionally biased region" description="Basic and acidic residues" evidence="6">
    <location>
        <begin position="599"/>
        <end position="608"/>
    </location>
</feature>
<dbReference type="InterPro" id="IPR011761">
    <property type="entry name" value="ATP-grasp"/>
</dbReference>
<feature type="compositionally biased region" description="Basic and acidic residues" evidence="6">
    <location>
        <begin position="555"/>
        <end position="567"/>
    </location>
</feature>
<feature type="compositionally biased region" description="Low complexity" evidence="6">
    <location>
        <begin position="696"/>
        <end position="706"/>
    </location>
</feature>
<reference evidence="8 9" key="1">
    <citation type="journal article" date="2016" name="Nat. Commun.">
        <title>Extremotolerant tardigrade genome and improved radiotolerance of human cultured cells by tardigrade-unique protein.</title>
        <authorList>
            <person name="Hashimoto T."/>
            <person name="Horikawa D.D."/>
            <person name="Saito Y."/>
            <person name="Kuwahara H."/>
            <person name="Kozuka-Hata H."/>
            <person name="Shin-I T."/>
            <person name="Minakuchi Y."/>
            <person name="Ohishi K."/>
            <person name="Motoyama A."/>
            <person name="Aizu T."/>
            <person name="Enomoto A."/>
            <person name="Kondo K."/>
            <person name="Tanaka S."/>
            <person name="Hara Y."/>
            <person name="Koshikawa S."/>
            <person name="Sagara H."/>
            <person name="Miura T."/>
            <person name="Yokobori S."/>
            <person name="Miyagawa K."/>
            <person name="Suzuki Y."/>
            <person name="Kubo T."/>
            <person name="Oyama M."/>
            <person name="Kohara Y."/>
            <person name="Fujiyama A."/>
            <person name="Arakawa K."/>
            <person name="Katayama T."/>
            <person name="Toyoda A."/>
            <person name="Kunieda T."/>
        </authorList>
    </citation>
    <scope>NUCLEOTIDE SEQUENCE [LARGE SCALE GENOMIC DNA]</scope>
    <source>
        <strain evidence="8 9">YOKOZUNA-1</strain>
    </source>
</reference>
<evidence type="ECO:0000256" key="6">
    <source>
        <dbReference type="SAM" id="MobiDB-lite"/>
    </source>
</evidence>
<dbReference type="GO" id="GO:0030672">
    <property type="term" value="C:synaptic vesicle membrane"/>
    <property type="evidence" value="ECO:0007669"/>
    <property type="project" value="TreeGrafter"/>
</dbReference>
<feature type="compositionally biased region" description="Polar residues" evidence="6">
    <location>
        <begin position="62"/>
        <end position="72"/>
    </location>
</feature>
<dbReference type="AlphaFoldDB" id="A0A1D1UTZ4"/>
<dbReference type="PANTHER" id="PTHR10841:SF17">
    <property type="entry name" value="SYNAPSIN"/>
    <property type="match status" value="1"/>
</dbReference>
<feature type="compositionally biased region" description="Polar residues" evidence="6">
    <location>
        <begin position="621"/>
        <end position="634"/>
    </location>
</feature>
<dbReference type="FunFam" id="3.40.50.20:FF:000008">
    <property type="entry name" value="Synapsin III"/>
    <property type="match status" value="1"/>
</dbReference>
<keyword evidence="5" id="KW-0547">Nucleotide-binding</keyword>
<dbReference type="FunFam" id="3.30.470.20:FF:000059">
    <property type="entry name" value="Synapsin-3"/>
    <property type="match status" value="1"/>
</dbReference>
<dbReference type="PANTHER" id="PTHR10841">
    <property type="entry name" value="SYNAPSIN"/>
    <property type="match status" value="1"/>
</dbReference>
<organism evidence="8 9">
    <name type="scientific">Ramazzottius varieornatus</name>
    <name type="common">Water bear</name>
    <name type="synonym">Tardigrade</name>
    <dbReference type="NCBI Taxonomy" id="947166"/>
    <lineage>
        <taxon>Eukaryota</taxon>
        <taxon>Metazoa</taxon>
        <taxon>Ecdysozoa</taxon>
        <taxon>Tardigrada</taxon>
        <taxon>Eutardigrada</taxon>
        <taxon>Parachela</taxon>
        <taxon>Hypsibioidea</taxon>
        <taxon>Ramazzottiidae</taxon>
        <taxon>Ramazzottius</taxon>
    </lineage>
</organism>
<dbReference type="Gene3D" id="3.40.50.20">
    <property type="match status" value="1"/>
</dbReference>
<feature type="compositionally biased region" description="Low complexity" evidence="6">
    <location>
        <begin position="722"/>
        <end position="734"/>
    </location>
</feature>
<keyword evidence="3" id="KW-0770">Synapse</keyword>
<gene>
    <name evidence="8" type="primary">RvY_04944</name>
    <name evidence="8" type="synonym">RvY_04944.1</name>
    <name evidence="8" type="ORF">RvY_04944-1</name>
</gene>
<evidence type="ECO:0000256" key="4">
    <source>
        <dbReference type="ARBA" id="ARBA00034103"/>
    </source>
</evidence>
<evidence type="ECO:0000313" key="8">
    <source>
        <dbReference type="EMBL" id="GAU92931.1"/>
    </source>
</evidence>
<dbReference type="GO" id="GO:0007269">
    <property type="term" value="P:neurotransmitter secretion"/>
    <property type="evidence" value="ECO:0007669"/>
    <property type="project" value="InterPro"/>
</dbReference>
<dbReference type="OrthoDB" id="10249572at2759"/>
<evidence type="ECO:0000259" key="7">
    <source>
        <dbReference type="PROSITE" id="PS50975"/>
    </source>
</evidence>
<comment type="caution">
    <text evidence="8">The sequence shown here is derived from an EMBL/GenBank/DDBJ whole genome shotgun (WGS) entry which is preliminary data.</text>
</comment>
<feature type="compositionally biased region" description="Polar residues" evidence="6">
    <location>
        <begin position="742"/>
        <end position="754"/>
    </location>
</feature>
<feature type="compositionally biased region" description="Polar residues" evidence="6">
    <location>
        <begin position="502"/>
        <end position="534"/>
    </location>
</feature>
<comment type="subcellular location">
    <subcellularLocation>
        <location evidence="4">Synapse</location>
    </subcellularLocation>
</comment>
<dbReference type="Pfam" id="PF02750">
    <property type="entry name" value="Synapsin_C"/>
    <property type="match status" value="1"/>
</dbReference>
<evidence type="ECO:0000313" key="9">
    <source>
        <dbReference type="Proteomes" id="UP000186922"/>
    </source>
</evidence>
<dbReference type="STRING" id="947166.A0A1D1UTZ4"/>
<feature type="compositionally biased region" description="Low complexity" evidence="6">
    <location>
        <begin position="35"/>
        <end position="61"/>
    </location>
</feature>
<dbReference type="GO" id="GO:0046872">
    <property type="term" value="F:metal ion binding"/>
    <property type="evidence" value="ECO:0007669"/>
    <property type="project" value="InterPro"/>
</dbReference>
<evidence type="ECO:0000256" key="2">
    <source>
        <dbReference type="ARBA" id="ARBA00022553"/>
    </source>
</evidence>
<feature type="region of interest" description="Disordered" evidence="6">
    <location>
        <begin position="1"/>
        <end position="161"/>
    </location>
</feature>
<dbReference type="SUPFAM" id="SSF52440">
    <property type="entry name" value="PreATP-grasp domain"/>
    <property type="match status" value="1"/>
</dbReference>
<dbReference type="Gene3D" id="3.30.1490.20">
    <property type="entry name" value="ATP-grasp fold, A domain"/>
    <property type="match status" value="1"/>
</dbReference>
<dbReference type="PROSITE" id="PS50975">
    <property type="entry name" value="ATP_GRASP"/>
    <property type="match status" value="1"/>
</dbReference>
<dbReference type="EMBL" id="BDGG01000002">
    <property type="protein sequence ID" value="GAU92931.1"/>
    <property type="molecule type" value="Genomic_DNA"/>
</dbReference>
<feature type="compositionally biased region" description="Polar residues" evidence="6">
    <location>
        <begin position="654"/>
        <end position="695"/>
    </location>
</feature>
<keyword evidence="5" id="KW-0067">ATP-binding</keyword>
<sequence length="767" mass="82461">MSFNFRDGLSGLSGKMSQLQRRVSQSLLQDDDQDQTTPQTTSTSSPNPPMSMSAGSGSQQNLNSIYSSNSNMGSVGPPGPPTSSFRDRPHMSLNLGSSSFASGPQSGAAGPPGSMGQAPRMPPQMPQRPGQQGPMEPQPQPKMTSASQPSSPTRTNYNPASTSATAANIARNIFRQVSQSTTNLVQQTVAGVSGVSSGKGKVLLVIDDQHTDWSKYFRGRKIHNEFDIRVEQAEFSEISMTAFSDRGTMVDVEVNRGGTKTARSFRPDFVLVRQPIRDGSRDYRHLLLALLYGNVPSVNSLESLASFLDKPLIFSQLIEIQQRLGRNNFPLIPQSYYPTHKEMQTISSFPVVLKIGHAHAGLGKTRVTSAQEMQDIASIVGSCGAYCTAEPFVDSKYDLHLQKIGPSYKAYMRKSISGSWKANTGSTMLEQIPLQERWRAWLDECSRIFGGLDVFAIEAVASKEGQEFIISLNDSSSMTLLGETQEEDRQLIAELVYHKMSSEGTNNNRRRSSTLGGPSTNEQRMSQQPLQSIRPNNPPGPAMANGFIGGPNRRGSRESIGSDRDMSDSSGYPSSRPTDRPPMGSYADRDLSGSGRPPPMRDPRDSNIRDVSGSRDFGSARDSQSANWETATKESSVSSAANLANRAALGLDSRPTNVPTTGMSPQMGSQPPNASNTFSGTQFGTTNAQGPPTRQMSRPSMNMSGSMGSGMGDMTGSGGERGSLSGQGNQQPGAMGMGGQPKSTNPGDTDDTMSNLKRTFAGIFGDM</sequence>
<feature type="domain" description="ATP-grasp" evidence="7">
    <location>
        <begin position="321"/>
        <end position="501"/>
    </location>
</feature>
<keyword evidence="2" id="KW-0597">Phosphoprotein</keyword>
<feature type="compositionally biased region" description="Gly residues" evidence="6">
    <location>
        <begin position="707"/>
        <end position="721"/>
    </location>
</feature>
<feature type="compositionally biased region" description="Polar residues" evidence="6">
    <location>
        <begin position="142"/>
        <end position="161"/>
    </location>
</feature>
<dbReference type="Proteomes" id="UP000186922">
    <property type="component" value="Unassembled WGS sequence"/>
</dbReference>
<comment type="similarity">
    <text evidence="1">Belongs to the synapsin family.</text>
</comment>
<accession>A0A1D1UTZ4</accession>
<evidence type="ECO:0000256" key="1">
    <source>
        <dbReference type="ARBA" id="ARBA00008243"/>
    </source>
</evidence>
<dbReference type="InterPro" id="IPR001359">
    <property type="entry name" value="Synapsin"/>
</dbReference>
<feature type="compositionally biased region" description="Low complexity" evidence="6">
    <location>
        <begin position="635"/>
        <end position="649"/>
    </location>
</feature>